<keyword evidence="2" id="KW-0378">Hydrolase</keyword>
<evidence type="ECO:0000313" key="3">
    <source>
        <dbReference type="Proteomes" id="UP000297986"/>
    </source>
</evidence>
<dbReference type="GO" id="GO:0016787">
    <property type="term" value="F:hydrolase activity"/>
    <property type="evidence" value="ECO:0007669"/>
    <property type="project" value="UniProtKB-KW"/>
</dbReference>
<sequence>MKLIFLHGLGQDAHSWQGVQDALSPLQSESFAIFSHPSESYQEAKERLTEYLQQESEPFILVGLSLGGVLALDLSSRDLQQLKGLVLSGTQYKLNTNLLYRLQILLFRLIPKRVFEKQGANKQHMLQIFTELKSLNLTDTAKTCPLPSLVICGSKDGANQASSKKLANLLPKGHYQEIADGGHTLNTQKPYELAEAIKEFVGEFKNEEANLKNSSS</sequence>
<dbReference type="AlphaFoldDB" id="A0A4Z1DWV1"/>
<dbReference type="OrthoDB" id="9775557at2"/>
<dbReference type="PANTHER" id="PTHR43689">
    <property type="entry name" value="HYDROLASE"/>
    <property type="match status" value="1"/>
</dbReference>
<dbReference type="EMBL" id="SRRP01000001">
    <property type="protein sequence ID" value="TGN92516.1"/>
    <property type="molecule type" value="Genomic_DNA"/>
</dbReference>
<proteinExistence type="predicted"/>
<comment type="caution">
    <text evidence="2">The sequence shown here is derived from an EMBL/GenBank/DDBJ whole genome shotgun (WGS) entry which is preliminary data.</text>
</comment>
<dbReference type="InterPro" id="IPR000073">
    <property type="entry name" value="AB_hydrolase_1"/>
</dbReference>
<accession>A0A4Z1DWV1</accession>
<keyword evidence="3" id="KW-1185">Reference proteome</keyword>
<gene>
    <name evidence="2" type="ORF">E5S68_06215</name>
</gene>
<dbReference type="InterPro" id="IPR029058">
    <property type="entry name" value="AB_hydrolase_fold"/>
</dbReference>
<evidence type="ECO:0000313" key="2">
    <source>
        <dbReference type="EMBL" id="TGN92516.1"/>
    </source>
</evidence>
<dbReference type="Proteomes" id="UP000297986">
    <property type="component" value="Unassembled WGS sequence"/>
</dbReference>
<dbReference type="PANTHER" id="PTHR43689:SF8">
    <property type="entry name" value="ALPHA_BETA-HYDROLASES SUPERFAMILY PROTEIN"/>
    <property type="match status" value="1"/>
</dbReference>
<dbReference type="SUPFAM" id="SSF53474">
    <property type="entry name" value="alpha/beta-Hydrolases"/>
    <property type="match status" value="1"/>
</dbReference>
<evidence type="ECO:0000259" key="1">
    <source>
        <dbReference type="Pfam" id="PF12697"/>
    </source>
</evidence>
<dbReference type="Gene3D" id="3.40.50.1820">
    <property type="entry name" value="alpha/beta hydrolase"/>
    <property type="match status" value="1"/>
</dbReference>
<reference evidence="2 3" key="1">
    <citation type="submission" date="2019-04" db="EMBL/GenBank/DDBJ databases">
        <title>Genome sequencing of Streptococcus rubneri DSM 26920(T).</title>
        <authorList>
            <person name="Kook J.-K."/>
            <person name="Park S.-N."/>
            <person name="Lim Y.K."/>
        </authorList>
    </citation>
    <scope>NUCLEOTIDE SEQUENCE [LARGE SCALE GENOMIC DNA]</scope>
    <source>
        <strain evidence="2 3">DSM 26920</strain>
    </source>
</reference>
<name>A0A4Z1DWV1_9STRE</name>
<organism evidence="2 3">
    <name type="scientific">Streptococcus rubneri</name>
    <dbReference type="NCBI Taxonomy" id="1234680"/>
    <lineage>
        <taxon>Bacteria</taxon>
        <taxon>Bacillati</taxon>
        <taxon>Bacillota</taxon>
        <taxon>Bacilli</taxon>
        <taxon>Lactobacillales</taxon>
        <taxon>Streptococcaceae</taxon>
        <taxon>Streptococcus</taxon>
    </lineage>
</organism>
<dbReference type="RefSeq" id="WP_135782789.1">
    <property type="nucleotide sequence ID" value="NZ_MRXY01000003.1"/>
</dbReference>
<dbReference type="Pfam" id="PF12697">
    <property type="entry name" value="Abhydrolase_6"/>
    <property type="match status" value="1"/>
</dbReference>
<protein>
    <submittedName>
        <fullName evidence="2">Alpha/beta hydrolase</fullName>
    </submittedName>
</protein>
<feature type="domain" description="AB hydrolase-1" evidence="1">
    <location>
        <begin position="3"/>
        <end position="196"/>
    </location>
</feature>